<accession>A0A1I3XFW2</accession>
<protein>
    <submittedName>
        <fullName evidence="1">Uncharacterized protein</fullName>
    </submittedName>
</protein>
<dbReference type="EMBL" id="FORY01000053">
    <property type="protein sequence ID" value="SFK18372.1"/>
    <property type="molecule type" value="Genomic_DNA"/>
</dbReference>
<dbReference type="AlphaFoldDB" id="A0A1I3XFW2"/>
<gene>
    <name evidence="1" type="ORF">SAMN04488138_1533</name>
</gene>
<keyword evidence="2" id="KW-1185">Reference proteome</keyword>
<dbReference type="STRING" id="576117.SAMN04488138_1533"/>
<evidence type="ECO:0000313" key="2">
    <source>
        <dbReference type="Proteomes" id="UP000183299"/>
    </source>
</evidence>
<name>A0A1I3XFW2_9RHOB</name>
<proteinExistence type="predicted"/>
<sequence>MSWYDAMLRDALGDCRGCALSDPNGAPLPACPYWRKPGPTSDRCDRREAVKAE</sequence>
<organism evidence="1 2">
    <name type="scientific">Celeribacter halophilus</name>
    <dbReference type="NCBI Taxonomy" id="576117"/>
    <lineage>
        <taxon>Bacteria</taxon>
        <taxon>Pseudomonadati</taxon>
        <taxon>Pseudomonadota</taxon>
        <taxon>Alphaproteobacteria</taxon>
        <taxon>Rhodobacterales</taxon>
        <taxon>Roseobacteraceae</taxon>
        <taxon>Celeribacter</taxon>
    </lineage>
</organism>
<dbReference type="Proteomes" id="UP000183299">
    <property type="component" value="Unassembled WGS sequence"/>
</dbReference>
<evidence type="ECO:0000313" key="1">
    <source>
        <dbReference type="EMBL" id="SFK18372.1"/>
    </source>
</evidence>
<reference evidence="1 2" key="1">
    <citation type="submission" date="2016-10" db="EMBL/GenBank/DDBJ databases">
        <authorList>
            <person name="de Groot N.N."/>
        </authorList>
    </citation>
    <scope>NUCLEOTIDE SEQUENCE [LARGE SCALE GENOMIC DNA]</scope>
    <source>
        <strain evidence="1 2">CGMCC 1.8891</strain>
    </source>
</reference>